<dbReference type="InterPro" id="IPR019516">
    <property type="entry name" value="Glomulin/ALF4"/>
</dbReference>
<dbReference type="PANTHER" id="PTHR15430">
    <property type="entry name" value="GLOMULIN"/>
    <property type="match status" value="1"/>
</dbReference>
<reference evidence="2" key="1">
    <citation type="journal article" date="2015" name="PLoS Genet.">
        <title>Genome Sequence and Transcriptome Analyses of Chrysochromulina tobin: Metabolic Tools for Enhanced Algal Fitness in the Prominent Order Prymnesiales (Haptophyceae).</title>
        <authorList>
            <person name="Hovde B.T."/>
            <person name="Deodato C.R."/>
            <person name="Hunsperger H.M."/>
            <person name="Ryken S.A."/>
            <person name="Yost W."/>
            <person name="Jha R.K."/>
            <person name="Patterson J."/>
            <person name="Monnat R.J. Jr."/>
            <person name="Barlow S.B."/>
            <person name="Starkenburg S.R."/>
            <person name="Cattolico R.A."/>
        </authorList>
    </citation>
    <scope>NUCLEOTIDE SEQUENCE</scope>
    <source>
        <strain evidence="2">CCMP291</strain>
    </source>
</reference>
<evidence type="ECO:0000313" key="1">
    <source>
        <dbReference type="EMBL" id="KOO35586.1"/>
    </source>
</evidence>
<gene>
    <name evidence="1" type="ORF">Ctob_013469</name>
</gene>
<protein>
    <submittedName>
        <fullName evidence="1">Uncharacterized protein</fullName>
    </submittedName>
</protein>
<accession>A0A0M0K9R2</accession>
<proteinExistence type="predicted"/>
<organism evidence="1 2">
    <name type="scientific">Chrysochromulina tobinii</name>
    <dbReference type="NCBI Taxonomy" id="1460289"/>
    <lineage>
        <taxon>Eukaryota</taxon>
        <taxon>Haptista</taxon>
        <taxon>Haptophyta</taxon>
        <taxon>Prymnesiophyceae</taxon>
        <taxon>Prymnesiales</taxon>
        <taxon>Chrysochromulinaceae</taxon>
        <taxon>Chrysochromulina</taxon>
    </lineage>
</organism>
<name>A0A0M0K9R2_9EUKA</name>
<dbReference type="InterPro" id="IPR013877">
    <property type="entry name" value="YAP-bd/ALF4/Glomulin"/>
</dbReference>
<keyword evidence="2" id="KW-1185">Reference proteome</keyword>
<evidence type="ECO:0000313" key="2">
    <source>
        <dbReference type="Proteomes" id="UP000037460"/>
    </source>
</evidence>
<dbReference type="GO" id="GO:0055105">
    <property type="term" value="F:ubiquitin-protein transferase inhibitor activity"/>
    <property type="evidence" value="ECO:0007669"/>
    <property type="project" value="TreeGrafter"/>
</dbReference>
<dbReference type="Proteomes" id="UP000037460">
    <property type="component" value="Unassembled WGS sequence"/>
</dbReference>
<dbReference type="PANTHER" id="PTHR15430:SF1">
    <property type="entry name" value="GLOMULIN"/>
    <property type="match status" value="1"/>
</dbReference>
<dbReference type="EMBL" id="JWZX01000813">
    <property type="protein sequence ID" value="KOO35586.1"/>
    <property type="molecule type" value="Genomic_DNA"/>
</dbReference>
<comment type="caution">
    <text evidence="1">The sequence shown here is derived from an EMBL/GenBank/DDBJ whole genome shotgun (WGS) entry which is preliminary data.</text>
</comment>
<dbReference type="AlphaFoldDB" id="A0A0M0K9R2"/>
<dbReference type="GO" id="GO:0005737">
    <property type="term" value="C:cytoplasm"/>
    <property type="evidence" value="ECO:0007669"/>
    <property type="project" value="TreeGrafter"/>
</dbReference>
<dbReference type="Pfam" id="PF08568">
    <property type="entry name" value="Kinetochor_Ybp2"/>
    <property type="match status" value="1"/>
</dbReference>
<sequence>MSSECLKAAEVIIGTLARSANPPDDGPSDEPASSALATWPALGMALYLSSAPCLEEVAPTTAPLGTGAAVSGAVVGAGAATAASAVASAVVRIGGDGVAASGEGAGSPSARHDASGSPSARHDALLLALKAERSPSAALAFAAALAEPLLRSARHGAAALRLLDWAGRAVAPGSLVCAKEGRRVELAVRALTTHMANSAQQSERTGGYKTLRRLLWAWTEPERFRLLKGLLSACPFPNVVALLIHRLKEEHLREAAESAPAVFAESAPAVFTASAPAVFTASAPAVFTASAPAVFTASALLELVEPLLAVPRAGEQTDPLDSLDALMGALNLVRLLLQRASAPHPTLHAALDRAAVVRLQRETLVHVDAWIRRRMDTLWAQVNAAERCAERCSPVPTTAPESLGQLRLDFTHLHVATDVAARTMEICKEFTAVVAAAAADVVRVD</sequence>